<dbReference type="InterPro" id="IPR010809">
    <property type="entry name" value="FliD_C"/>
</dbReference>
<dbReference type="Pfam" id="PF07196">
    <property type="entry name" value="Flagellin_IN"/>
    <property type="match status" value="1"/>
</dbReference>
<reference evidence="8 9" key="1">
    <citation type="submission" date="2018-10" db="EMBL/GenBank/DDBJ databases">
        <title>Phylogenomics of Brevibacillus.</title>
        <authorList>
            <person name="Dunlap C."/>
        </authorList>
    </citation>
    <scope>NUCLEOTIDE SEQUENCE [LARGE SCALE GENOMIC DNA]</scope>
    <source>
        <strain evidence="8 9">JCM 15716</strain>
    </source>
</reference>
<evidence type="ECO:0000313" key="8">
    <source>
        <dbReference type="EMBL" id="RNB92641.1"/>
    </source>
</evidence>
<dbReference type="Pfam" id="PF02465">
    <property type="entry name" value="FliD_N"/>
    <property type="match status" value="1"/>
</dbReference>
<dbReference type="PANTHER" id="PTHR30288">
    <property type="entry name" value="FLAGELLAR CAP/ASSEMBLY PROTEIN FLID"/>
    <property type="match status" value="1"/>
</dbReference>
<proteinExistence type="inferred from homology"/>
<keyword evidence="8" id="KW-0966">Cell projection</keyword>
<organism evidence="8 9">
    <name type="scientific">Brevibacillus fluminis</name>
    <dbReference type="NCBI Taxonomy" id="511487"/>
    <lineage>
        <taxon>Bacteria</taxon>
        <taxon>Bacillati</taxon>
        <taxon>Bacillota</taxon>
        <taxon>Bacilli</taxon>
        <taxon>Bacillales</taxon>
        <taxon>Paenibacillaceae</taxon>
        <taxon>Brevibacillus</taxon>
    </lineage>
</organism>
<dbReference type="Proteomes" id="UP000271031">
    <property type="component" value="Unassembled WGS sequence"/>
</dbReference>
<evidence type="ECO:0000256" key="5">
    <source>
        <dbReference type="RuleBase" id="RU362066"/>
    </source>
</evidence>
<comment type="caution">
    <text evidence="8">The sequence shown here is derived from an EMBL/GenBank/DDBJ whole genome shotgun (WGS) entry which is preliminary data.</text>
</comment>
<protein>
    <recommendedName>
        <fullName evidence="5">Flagellar hook-associated protein 2</fullName>
        <shortName evidence="5">HAP2</shortName>
    </recommendedName>
    <alternativeName>
        <fullName evidence="5">Flagellar cap protein</fullName>
    </alternativeName>
</protein>
<keyword evidence="3" id="KW-0175">Coiled coil</keyword>
<dbReference type="EMBL" id="RHHQ01000002">
    <property type="protein sequence ID" value="RNB92641.1"/>
    <property type="molecule type" value="Genomic_DNA"/>
</dbReference>
<dbReference type="InterPro" id="IPR040026">
    <property type="entry name" value="FliD"/>
</dbReference>
<keyword evidence="9" id="KW-1185">Reference proteome</keyword>
<dbReference type="Gene3D" id="3.30.70.2120">
    <property type="match status" value="1"/>
</dbReference>
<dbReference type="OrthoDB" id="9776025at2"/>
<dbReference type="InterPro" id="IPR010810">
    <property type="entry name" value="Flagellin_hook_IN_motif"/>
</dbReference>
<comment type="function">
    <text evidence="5">Required for morphogenesis and for the elongation of the flagellar filament by facilitating polymerization of the flagellin monomers at the tip of growing filament. Forms a capping structure, which prevents flagellin subunits (transported through the central channel of the flagellum) from leaking out without polymerization at the distal end.</text>
</comment>
<dbReference type="GO" id="GO:0009424">
    <property type="term" value="C:bacterial-type flagellum hook"/>
    <property type="evidence" value="ECO:0007669"/>
    <property type="project" value="UniProtKB-UniRule"/>
</dbReference>
<dbReference type="RefSeq" id="WP_122915898.1">
    <property type="nucleotide sequence ID" value="NZ_RHHQ01000002.1"/>
</dbReference>
<evidence type="ECO:0000256" key="2">
    <source>
        <dbReference type="ARBA" id="ARBA00011255"/>
    </source>
</evidence>
<feature type="domain" description="Flagellar hook-associated protein 2 N-terminal" evidence="6">
    <location>
        <begin position="12"/>
        <end position="102"/>
    </location>
</feature>
<evidence type="ECO:0000256" key="3">
    <source>
        <dbReference type="ARBA" id="ARBA00023054"/>
    </source>
</evidence>
<evidence type="ECO:0000313" key="9">
    <source>
        <dbReference type="Proteomes" id="UP000271031"/>
    </source>
</evidence>
<dbReference type="GO" id="GO:0071973">
    <property type="term" value="P:bacterial-type flagellum-dependent cell motility"/>
    <property type="evidence" value="ECO:0007669"/>
    <property type="project" value="TreeGrafter"/>
</dbReference>
<comment type="subcellular location">
    <subcellularLocation>
        <location evidence="5">Secreted</location>
    </subcellularLocation>
    <subcellularLocation>
        <location evidence="5">Bacterial flagellum</location>
    </subcellularLocation>
</comment>
<dbReference type="PANTHER" id="PTHR30288:SF0">
    <property type="entry name" value="FLAGELLAR HOOK-ASSOCIATED PROTEIN 2"/>
    <property type="match status" value="1"/>
</dbReference>
<keyword evidence="8" id="KW-0969">Cilium</keyword>
<evidence type="ECO:0000259" key="6">
    <source>
        <dbReference type="Pfam" id="PF02465"/>
    </source>
</evidence>
<evidence type="ECO:0000256" key="1">
    <source>
        <dbReference type="ARBA" id="ARBA00009764"/>
    </source>
</evidence>
<dbReference type="GO" id="GO:0007155">
    <property type="term" value="P:cell adhesion"/>
    <property type="evidence" value="ECO:0007669"/>
    <property type="project" value="InterPro"/>
</dbReference>
<dbReference type="GO" id="GO:0005576">
    <property type="term" value="C:extracellular region"/>
    <property type="evidence" value="ECO:0007669"/>
    <property type="project" value="UniProtKB-SubCell"/>
</dbReference>
<name>A0A3M8DZG4_9BACL</name>
<comment type="similarity">
    <text evidence="1 5">Belongs to the FliD family.</text>
</comment>
<dbReference type="InterPro" id="IPR003481">
    <property type="entry name" value="FliD_N"/>
</dbReference>
<dbReference type="Pfam" id="PF07195">
    <property type="entry name" value="FliD_C"/>
    <property type="match status" value="1"/>
</dbReference>
<evidence type="ECO:0000259" key="7">
    <source>
        <dbReference type="Pfam" id="PF07195"/>
    </source>
</evidence>
<feature type="domain" description="Flagellar hook-associated protein 2 C-terminal" evidence="7">
    <location>
        <begin position="229"/>
        <end position="492"/>
    </location>
</feature>
<gene>
    <name evidence="8" type="ORF">EDM56_00385</name>
</gene>
<dbReference type="AlphaFoldDB" id="A0A3M8DZG4"/>
<comment type="subunit">
    <text evidence="2 5">Homopentamer.</text>
</comment>
<dbReference type="GO" id="GO:0009421">
    <property type="term" value="C:bacterial-type flagellum filament cap"/>
    <property type="evidence" value="ECO:0007669"/>
    <property type="project" value="InterPro"/>
</dbReference>
<evidence type="ECO:0000256" key="4">
    <source>
        <dbReference type="ARBA" id="ARBA00023143"/>
    </source>
</evidence>
<keyword evidence="8" id="KW-0282">Flagellum</keyword>
<sequence>MSNTMRMSGLVSGMDTDATVKSLMKTEKVPLDKLKQKKQMEEWKRDDYREMNSLLMDLRNTSMNMKLQGTFQKKVLTSDNENVATVKQMGQPSLSSYTIDVISAPVDAQPALVKFKADASVADDSTELNQAFSFKLNDVKIDVAATDSISNIISKINSVSAKTGVSASYMEDGKSITFTTLTAGSDAKVSISDVSGSNKLNITQGIVNGAQNTFPAGTAKQSSNVVPGEVKINGLSYPVNSSTFKFDGIEISLKKSATYPVSAKISLKTDEDAVFNAIKGFVDKYNEVIGKINTKLQESHNKDYQPLTDDQKESLSDTQIEKWETIAKTGLLQRDSMLSGALGDLRLALANNVAGASDPKADNLSEIGITTGTYTENGKLYINEDDLREAIREKGDKVMEIFTKKGVSADPDTNYKESGIAVRLYDQLNKAMTKITDKAGSAASLTDKSVMGKNIDKYSKDIKQWESRLSDIEDRYYKRFSAMETALDKINQQGNYLLQQFGGGSSSK</sequence>
<accession>A0A3M8DZG4</accession>
<keyword evidence="5" id="KW-0964">Secreted</keyword>
<keyword evidence="4 5" id="KW-0975">Bacterial flagellum</keyword>